<organism evidence="3 4">
    <name type="scientific">Rheinheimera baltica</name>
    <dbReference type="NCBI Taxonomy" id="67576"/>
    <lineage>
        <taxon>Bacteria</taxon>
        <taxon>Pseudomonadati</taxon>
        <taxon>Pseudomonadota</taxon>
        <taxon>Gammaproteobacteria</taxon>
        <taxon>Chromatiales</taxon>
        <taxon>Chromatiaceae</taxon>
        <taxon>Rheinheimera</taxon>
    </lineage>
</organism>
<name>A0ABT9I4M7_9GAMM</name>
<protein>
    <submittedName>
        <fullName evidence="3">RNA-directed DNA polymerase</fullName>
    </submittedName>
</protein>
<keyword evidence="3" id="KW-0695">RNA-directed DNA polymerase</keyword>
<dbReference type="RefSeq" id="WP_305977475.1">
    <property type="nucleotide sequence ID" value="NZ_JAPJDZ010000134.1"/>
</dbReference>
<comment type="caution">
    <text evidence="3">The sequence shown here is derived from an EMBL/GenBank/DDBJ whole genome shotgun (WGS) entry which is preliminary data.</text>
</comment>
<dbReference type="PANTHER" id="PTHR34047:SF8">
    <property type="entry name" value="PROTEIN YKFC"/>
    <property type="match status" value="1"/>
</dbReference>
<dbReference type="CDD" id="cd01646">
    <property type="entry name" value="RT_Bac_retron_I"/>
    <property type="match status" value="1"/>
</dbReference>
<reference evidence="3 4" key="1">
    <citation type="submission" date="2022-11" db="EMBL/GenBank/DDBJ databases">
        <title>Viruses from the air-sea interface of a natural surface slick.</title>
        <authorList>
            <person name="Rahlff J."/>
            <person name="Holmfeldt K."/>
        </authorList>
    </citation>
    <scope>NUCLEOTIDE SEQUENCE [LARGE SCALE GENOMIC DNA]</scope>
    <source>
        <strain evidence="3 4">SMS4</strain>
    </source>
</reference>
<feature type="domain" description="Reverse transcriptase" evidence="2">
    <location>
        <begin position="121"/>
        <end position="276"/>
    </location>
</feature>
<evidence type="ECO:0000313" key="3">
    <source>
        <dbReference type="EMBL" id="MDP5138335.1"/>
    </source>
</evidence>
<gene>
    <name evidence="3" type="ORF">ORJ04_20510</name>
</gene>
<keyword evidence="4" id="KW-1185">Reference proteome</keyword>
<dbReference type="InterPro" id="IPR000477">
    <property type="entry name" value="RT_dom"/>
</dbReference>
<comment type="similarity">
    <text evidence="1">Belongs to the bacterial reverse transcriptase family.</text>
</comment>
<dbReference type="Pfam" id="PF00078">
    <property type="entry name" value="RVT_1"/>
    <property type="match status" value="1"/>
</dbReference>
<evidence type="ECO:0000256" key="1">
    <source>
        <dbReference type="ARBA" id="ARBA00034120"/>
    </source>
</evidence>
<dbReference type="Proteomes" id="UP001231109">
    <property type="component" value="Unassembled WGS sequence"/>
</dbReference>
<dbReference type="InterPro" id="IPR051083">
    <property type="entry name" value="GrpII_Intron_Splice-Mob/Def"/>
</dbReference>
<evidence type="ECO:0000313" key="4">
    <source>
        <dbReference type="Proteomes" id="UP001231109"/>
    </source>
</evidence>
<dbReference type="GO" id="GO:0003964">
    <property type="term" value="F:RNA-directed DNA polymerase activity"/>
    <property type="evidence" value="ECO:0007669"/>
    <property type="project" value="UniProtKB-KW"/>
</dbReference>
<keyword evidence="3" id="KW-0808">Transferase</keyword>
<proteinExistence type="inferred from homology"/>
<dbReference type="EMBL" id="JAPJDZ010000134">
    <property type="protein sequence ID" value="MDP5138335.1"/>
    <property type="molecule type" value="Genomic_DNA"/>
</dbReference>
<keyword evidence="3" id="KW-0548">Nucleotidyltransferase</keyword>
<sequence length="530" mass="60921">MELKGLLERGYFPKELPKPFTTESFADVMTRLASYFEDANFAGHFAKPIVKESRIPVAKEVFYSLARGGLQRRQLSICNPVLFYLLARELVNHWKEIEPLVSGSKFAATEPEFKESGRAINGKYPQNARAELARKNRIGARYILTTDISRFYHSIYTHSIPWALHGKKIAKANRRLDSLGNKLDYLVRQGQDGQTVGIPIGPDTSLVIAELLMHCVDKNLAKELPDIKGHRFIDDYEISFISRDEAERAYHILDANLAEFELALNTKKTYISQLPVRLEEHWVTELRRFQFRESKTGQAADLEAYFSLSFELHNQFPSEPVLQWAISCLRSVEISRFNWELFQRLLMLCVAPEPACLPFVLEQIILRKSKLPKVLEEEITFLLNKLIIEHAELRHSSEVSNALWGCLALGLKVNKLASAKVSSCRDSCIALLALDCEQKGLVEIPLKKAVWEEYLNTDALYGDQWLLAYEASLKGWLKPKNNSDYVEKDANFALLKMNKVSFYRQRDSWDDYELPTTPSFTPYDNQTDYY</sequence>
<accession>A0ABT9I4M7</accession>
<dbReference type="PANTHER" id="PTHR34047">
    <property type="entry name" value="NUCLEAR INTRON MATURASE 1, MITOCHONDRIAL-RELATED"/>
    <property type="match status" value="1"/>
</dbReference>
<evidence type="ECO:0000259" key="2">
    <source>
        <dbReference type="Pfam" id="PF00078"/>
    </source>
</evidence>